<dbReference type="NCBIfam" id="NF003768">
    <property type="entry name" value="PRK05365.1"/>
    <property type="match status" value="1"/>
</dbReference>
<evidence type="ECO:0000256" key="2">
    <source>
        <dbReference type="ARBA" id="ARBA00022643"/>
    </source>
</evidence>
<evidence type="ECO:0000256" key="3">
    <source>
        <dbReference type="ARBA" id="ARBA00022857"/>
    </source>
</evidence>
<name>A0A7W7T2M6_9PSEU</name>
<evidence type="ECO:0000256" key="1">
    <source>
        <dbReference type="ARBA" id="ARBA00022630"/>
    </source>
</evidence>
<keyword evidence="2" id="KW-0288">FMN</keyword>
<dbReference type="PANTHER" id="PTHR43543">
    <property type="entry name" value="MALONIC SEMIALDEHYDE REDUCTASE RUTE-RELATED"/>
    <property type="match status" value="1"/>
</dbReference>
<dbReference type="PANTHER" id="PTHR43543:SF1">
    <property type="entry name" value="MALONIC SEMIALDEHYDE REDUCTASE RUTE-RELATED"/>
    <property type="match status" value="1"/>
</dbReference>
<evidence type="ECO:0000259" key="5">
    <source>
        <dbReference type="Pfam" id="PF00881"/>
    </source>
</evidence>
<dbReference type="InterPro" id="IPR023936">
    <property type="entry name" value="RutE-like"/>
</dbReference>
<keyword evidence="7" id="KW-1185">Reference proteome</keyword>
<dbReference type="SUPFAM" id="SSF55469">
    <property type="entry name" value="FMN-dependent nitroreductase-like"/>
    <property type="match status" value="1"/>
</dbReference>
<dbReference type="CDD" id="cd02148">
    <property type="entry name" value="RutE-like"/>
    <property type="match status" value="1"/>
</dbReference>
<comment type="caution">
    <text evidence="6">The sequence shown here is derived from an EMBL/GenBank/DDBJ whole genome shotgun (WGS) entry which is preliminary data.</text>
</comment>
<dbReference type="InterPro" id="IPR000415">
    <property type="entry name" value="Nitroreductase-like"/>
</dbReference>
<reference evidence="6 7" key="1">
    <citation type="submission" date="2020-08" db="EMBL/GenBank/DDBJ databases">
        <title>Sequencing the genomes of 1000 actinobacteria strains.</title>
        <authorList>
            <person name="Klenk H.-P."/>
        </authorList>
    </citation>
    <scope>NUCLEOTIDE SEQUENCE [LARGE SCALE GENOMIC DNA]</scope>
    <source>
        <strain evidence="6 7">DSM 45084</strain>
    </source>
</reference>
<keyword evidence="3" id="KW-0521">NADP</keyword>
<evidence type="ECO:0000313" key="7">
    <source>
        <dbReference type="Proteomes" id="UP000542674"/>
    </source>
</evidence>
<protein>
    <submittedName>
        <fullName evidence="6">3-hydroxypropanoate dehydrogenase</fullName>
        <ecNumber evidence="6">1.1.1.-</ecNumber>
    </submittedName>
</protein>
<keyword evidence="1" id="KW-0285">Flavoprotein</keyword>
<accession>A0A7W7T2M6</accession>
<dbReference type="EC" id="1.1.1.-" evidence="6"/>
<feature type="domain" description="Nitroreductase" evidence="5">
    <location>
        <begin position="23"/>
        <end position="180"/>
    </location>
</feature>
<dbReference type="Gene3D" id="3.40.109.10">
    <property type="entry name" value="NADH Oxidase"/>
    <property type="match status" value="1"/>
</dbReference>
<proteinExistence type="predicted"/>
<dbReference type="Pfam" id="PF00881">
    <property type="entry name" value="Nitroreductase"/>
    <property type="match status" value="1"/>
</dbReference>
<keyword evidence="4 6" id="KW-0560">Oxidoreductase</keyword>
<dbReference type="InterPro" id="IPR029479">
    <property type="entry name" value="Nitroreductase"/>
</dbReference>
<dbReference type="RefSeq" id="WP_184667093.1">
    <property type="nucleotide sequence ID" value="NZ_BAABAI010000023.1"/>
</dbReference>
<evidence type="ECO:0000313" key="6">
    <source>
        <dbReference type="EMBL" id="MBB4964215.1"/>
    </source>
</evidence>
<dbReference type="GO" id="GO:0016491">
    <property type="term" value="F:oxidoreductase activity"/>
    <property type="evidence" value="ECO:0007669"/>
    <property type="project" value="UniProtKB-KW"/>
</dbReference>
<dbReference type="InterPro" id="IPR050461">
    <property type="entry name" value="Nitroreductase_HadB/RutE"/>
</dbReference>
<organism evidence="6 7">
    <name type="scientific">Saccharothrix violaceirubra</name>
    <dbReference type="NCBI Taxonomy" id="413306"/>
    <lineage>
        <taxon>Bacteria</taxon>
        <taxon>Bacillati</taxon>
        <taxon>Actinomycetota</taxon>
        <taxon>Actinomycetes</taxon>
        <taxon>Pseudonocardiales</taxon>
        <taxon>Pseudonocardiaceae</taxon>
        <taxon>Saccharothrix</taxon>
    </lineage>
</organism>
<gene>
    <name evidence="6" type="ORF">F4559_001574</name>
</gene>
<dbReference type="Proteomes" id="UP000542674">
    <property type="component" value="Unassembled WGS sequence"/>
</dbReference>
<sequence length="202" mass="22033">MSASLDTLALSPEAQDLLFTGARTANAFTDEPVTDEQLRQVYELVKWGPTSMNNQPLRIVYVRGEGSRERLLPHLGEGNRAKTASAPVVAILAADTSFHEHFPRTFPHFEGARDLFADKLDVRDSVARLNAGLQIGYFILGVRAAGLAAGPMSGFDAEGVRQEFLADTTLQPLVIVNIGHPDHSGTFGRLLRLEHDEVVSEV</sequence>
<dbReference type="EMBL" id="JACHJS010000001">
    <property type="protein sequence ID" value="MBB4964215.1"/>
    <property type="molecule type" value="Genomic_DNA"/>
</dbReference>
<dbReference type="AlphaFoldDB" id="A0A7W7T2M6"/>
<evidence type="ECO:0000256" key="4">
    <source>
        <dbReference type="ARBA" id="ARBA00023002"/>
    </source>
</evidence>